<evidence type="ECO:0000256" key="1">
    <source>
        <dbReference type="ARBA" id="ARBA00012494"/>
    </source>
</evidence>
<keyword evidence="4" id="KW-0548">Nucleotidyltransferase</keyword>
<name>A0A8S5KYB7_9VIRU</name>
<reference evidence="11" key="1">
    <citation type="submission" date="2020-09" db="EMBL/GenBank/DDBJ databases">
        <title>Leviviricetes taxonomy.</title>
        <authorList>
            <person name="Stockdale S.R."/>
            <person name="Callanan J."/>
            <person name="Adriaenssens E.M."/>
            <person name="Kuhn J.H."/>
            <person name="Rumnieks J."/>
            <person name="Shkoporov A."/>
            <person name="Draper L.A."/>
            <person name="Ross P."/>
            <person name="Hill C."/>
        </authorList>
    </citation>
    <scope>NUCLEOTIDE SEQUENCE</scope>
</reference>
<dbReference type="EC" id="2.7.7.48" evidence="1"/>
<feature type="domain" description="RdRp catalytic" evidence="10">
    <location>
        <begin position="295"/>
        <end position="425"/>
    </location>
</feature>
<dbReference type="Pfam" id="PF03431">
    <property type="entry name" value="RNA_replicase_B"/>
    <property type="match status" value="1"/>
</dbReference>
<dbReference type="SUPFAM" id="SSF56672">
    <property type="entry name" value="DNA/RNA polymerases"/>
    <property type="match status" value="1"/>
</dbReference>
<dbReference type="InterPro" id="IPR043502">
    <property type="entry name" value="DNA/RNA_pol_sf"/>
</dbReference>
<dbReference type="PROSITE" id="PS50522">
    <property type="entry name" value="RDRP_PHAGE"/>
    <property type="match status" value="1"/>
</dbReference>
<comment type="cofactor">
    <cofactor evidence="9">
        <name>Mg(2+)</name>
        <dbReference type="ChEBI" id="CHEBI:18420"/>
    </cofactor>
    <text evidence="9">Binds 2 Mg(2+) per subunit.</text>
</comment>
<feature type="binding site" evidence="9">
    <location>
        <position position="393"/>
    </location>
    <ligand>
        <name>Mg(2+)</name>
        <dbReference type="ChEBI" id="CHEBI:18420"/>
        <label>2</label>
    </ligand>
</feature>
<dbReference type="KEGG" id="vg:80398781"/>
<evidence type="ECO:0000256" key="3">
    <source>
        <dbReference type="ARBA" id="ARBA00022679"/>
    </source>
</evidence>
<dbReference type="InterPro" id="IPR007096">
    <property type="entry name" value="RNA-dir_Rpol_cat_phage"/>
</dbReference>
<evidence type="ECO:0000313" key="12">
    <source>
        <dbReference type="Proteomes" id="UP000679068"/>
    </source>
</evidence>
<comment type="catalytic activity">
    <reaction evidence="8">
        <text>RNA(n) + a ribonucleoside 5'-triphosphate = RNA(n+1) + diphosphate</text>
        <dbReference type="Rhea" id="RHEA:21248"/>
        <dbReference type="Rhea" id="RHEA-COMP:14527"/>
        <dbReference type="Rhea" id="RHEA-COMP:17342"/>
        <dbReference type="ChEBI" id="CHEBI:33019"/>
        <dbReference type="ChEBI" id="CHEBI:61557"/>
        <dbReference type="ChEBI" id="CHEBI:140395"/>
        <dbReference type="EC" id="2.7.7.48"/>
    </reaction>
</comment>
<evidence type="ECO:0000256" key="2">
    <source>
        <dbReference type="ARBA" id="ARBA00022484"/>
    </source>
</evidence>
<dbReference type="EMBL" id="BK013623">
    <property type="protein sequence ID" value="DAD50774.1"/>
    <property type="molecule type" value="Genomic_RNA"/>
</dbReference>
<dbReference type="GO" id="GO:0046872">
    <property type="term" value="F:metal ion binding"/>
    <property type="evidence" value="ECO:0007669"/>
    <property type="project" value="UniProtKB-KW"/>
</dbReference>
<dbReference type="GeneID" id="80398781"/>
<dbReference type="GO" id="GO:0000166">
    <property type="term" value="F:nucleotide binding"/>
    <property type="evidence" value="ECO:0007669"/>
    <property type="project" value="UniProtKB-KW"/>
</dbReference>
<evidence type="ECO:0000256" key="4">
    <source>
        <dbReference type="ARBA" id="ARBA00022695"/>
    </source>
</evidence>
<accession>A0A8S5KYB7</accession>
<keyword evidence="6" id="KW-0693">Viral RNA replication</keyword>
<evidence type="ECO:0000256" key="7">
    <source>
        <dbReference type="ARBA" id="ARBA00030248"/>
    </source>
</evidence>
<evidence type="ECO:0000313" key="11">
    <source>
        <dbReference type="EMBL" id="DAD50774.1"/>
    </source>
</evidence>
<feature type="binding site" evidence="9">
    <location>
        <position position="394"/>
    </location>
    <ligand>
        <name>Mg(2+)</name>
        <dbReference type="ChEBI" id="CHEBI:18420"/>
        <label>2</label>
    </ligand>
</feature>
<dbReference type="InterPro" id="IPR005093">
    <property type="entry name" value="RNArep_beta"/>
</dbReference>
<dbReference type="GO" id="GO:0003968">
    <property type="term" value="F:RNA-directed RNA polymerase activity"/>
    <property type="evidence" value="ECO:0007669"/>
    <property type="project" value="UniProtKB-KW"/>
</dbReference>
<evidence type="ECO:0000259" key="10">
    <source>
        <dbReference type="PROSITE" id="PS50522"/>
    </source>
</evidence>
<keyword evidence="5" id="KW-0547">Nucleotide-binding</keyword>
<feature type="binding site" evidence="9">
    <location>
        <position position="310"/>
    </location>
    <ligand>
        <name>Mg(2+)</name>
        <dbReference type="ChEBI" id="CHEBI:18420"/>
        <label>2</label>
    </ligand>
</feature>
<keyword evidence="9" id="KW-0460">Magnesium</keyword>
<dbReference type="Proteomes" id="UP000679068">
    <property type="component" value="Segment"/>
</dbReference>
<organism evidence="11 12">
    <name type="scientific">ssRNA phage SRR5208570_3</name>
    <dbReference type="NCBI Taxonomy" id="2786380"/>
    <lineage>
        <taxon>Viruses</taxon>
        <taxon>Riboviria</taxon>
        <taxon>Orthornavirae</taxon>
        <taxon>Lenarviricota</taxon>
        <taxon>Leviviricetes</taxon>
        <taxon>Norzivirales</taxon>
        <taxon>Fiersviridae</taxon>
        <taxon>Palsdevirus</taxon>
        <taxon>Palsdevirus asienecus</taxon>
    </lineage>
</organism>
<evidence type="ECO:0000256" key="9">
    <source>
        <dbReference type="PIRSR" id="PIRSR605093-1"/>
    </source>
</evidence>
<keyword evidence="12" id="KW-1185">Reference proteome</keyword>
<evidence type="ECO:0000256" key="8">
    <source>
        <dbReference type="ARBA" id="ARBA00048744"/>
    </source>
</evidence>
<dbReference type="RefSeq" id="YP_010769692.1">
    <property type="nucleotide sequence ID" value="NC_074048.1"/>
</dbReference>
<sequence>MNCVHVKRTLEEPNRQARESARSLKRKAKLRLDEVLQEVIDVSDLPYTLLSKLVSALGSPAVQFLGQAAQDQDVDAIITADVHPSQYIDRDTYFADKVVCSFLRKYPFPGREAACHAAALSTFDACERQCLMTNIQLHAYASGAPERDLPDADGLILMARDKIARVLGRLKVDEWLESCKFGPGVAFGVPETSDYQKLGSVPSCTEALVCYMPGFLAEYQAWTDSLTYTARREVEVMVVQGGKHSVVPKDAKTHRNIEIQPLVNLWLQSGLGAVIRRRLRNRAGIDLNDQTRNQKLAREGSLTGFWATIDLSNASDTVASRLVELLLPPRWFFALNLVRTQYALVNDEWVWLQRFSSMGNGFTFELESLIFWAISQSAVELQGSSARVSVYGDDIIVPAVHNAYVRQALKFCGFTPNEKKSFSTGPFRESCGADWWEGQTVRPYFLKDIPQDVASLMSLANGLKRAAGRFNHNHGYDRRFASAWYTAVRRIPPAVRKHVSFGFTDTDTMVLAGRERNARQLVFLPWEGECTSWYTAKATALYRLWRRRVNLAGMDEEVRDSSLTVLVPTSNTWQKIGYMFDDLRERKTVTDYARDKGRWVLRSAVAVRSPHSSDDWL</sequence>
<protein>
    <recommendedName>
        <fullName evidence="1">RNA-directed RNA polymerase</fullName>
        <ecNumber evidence="1">2.7.7.48</ecNumber>
    </recommendedName>
    <alternativeName>
        <fullName evidence="7">RNA replicase beta chain</fullName>
    </alternativeName>
</protein>
<gene>
    <name evidence="11" type="primary">SRR5208570_3_3</name>
</gene>
<keyword evidence="3" id="KW-0808">Transferase</keyword>
<proteinExistence type="predicted"/>
<evidence type="ECO:0000256" key="5">
    <source>
        <dbReference type="ARBA" id="ARBA00022741"/>
    </source>
</evidence>
<keyword evidence="9" id="KW-0479">Metal-binding</keyword>
<evidence type="ECO:0000256" key="6">
    <source>
        <dbReference type="ARBA" id="ARBA00022953"/>
    </source>
</evidence>
<keyword evidence="2 11" id="KW-0696">RNA-directed RNA polymerase</keyword>
<dbReference type="GO" id="GO:0039694">
    <property type="term" value="P:viral RNA genome replication"/>
    <property type="evidence" value="ECO:0007669"/>
    <property type="project" value="InterPro"/>
</dbReference>